<dbReference type="AlphaFoldDB" id="A0AAV0P083"/>
<keyword evidence="9" id="KW-1185">Reference proteome</keyword>
<dbReference type="Pfam" id="PF07227">
    <property type="entry name" value="PHD_Oberon"/>
    <property type="match status" value="1"/>
</dbReference>
<evidence type="ECO:0000256" key="1">
    <source>
        <dbReference type="ARBA" id="ARBA00004123"/>
    </source>
</evidence>
<evidence type="ECO:0000256" key="2">
    <source>
        <dbReference type="ARBA" id="ARBA00022723"/>
    </source>
</evidence>
<dbReference type="InterPro" id="IPR044514">
    <property type="entry name" value="VIN3-like"/>
</dbReference>
<dbReference type="GO" id="GO:0010048">
    <property type="term" value="P:vernalization response"/>
    <property type="evidence" value="ECO:0007669"/>
    <property type="project" value="InterPro"/>
</dbReference>
<comment type="caution">
    <text evidence="8">The sequence shown here is derived from an EMBL/GenBank/DDBJ whole genome shotgun (WGS) entry which is preliminary data.</text>
</comment>
<feature type="domain" description="VIN3-like C-terminal" evidence="7">
    <location>
        <begin position="400"/>
        <end position="472"/>
    </location>
</feature>
<evidence type="ECO:0000256" key="5">
    <source>
        <dbReference type="ARBA" id="ARBA00023242"/>
    </source>
</evidence>
<dbReference type="EMBL" id="CAMGYJ010000008">
    <property type="protein sequence ID" value="CAI0463977.1"/>
    <property type="molecule type" value="Genomic_DNA"/>
</dbReference>
<proteinExistence type="predicted"/>
<keyword evidence="4" id="KW-0862">Zinc</keyword>
<evidence type="ECO:0000313" key="9">
    <source>
        <dbReference type="Proteomes" id="UP001154282"/>
    </source>
</evidence>
<dbReference type="Pfam" id="PF23380">
    <property type="entry name" value="VIN3_C"/>
    <property type="match status" value="1"/>
</dbReference>
<dbReference type="GO" id="GO:0040029">
    <property type="term" value="P:epigenetic regulation of gene expression"/>
    <property type="evidence" value="ECO:0007669"/>
    <property type="project" value="InterPro"/>
</dbReference>
<evidence type="ECO:0000259" key="6">
    <source>
        <dbReference type="Pfam" id="PF07227"/>
    </source>
</evidence>
<evidence type="ECO:0000256" key="4">
    <source>
        <dbReference type="ARBA" id="ARBA00022833"/>
    </source>
</evidence>
<dbReference type="PANTHER" id="PTHR46286">
    <property type="entry name" value="VIN3-LIKE PROTEIN 2-RELATED"/>
    <property type="match status" value="1"/>
</dbReference>
<keyword evidence="2" id="KW-0479">Metal-binding</keyword>
<evidence type="ECO:0000313" key="8">
    <source>
        <dbReference type="EMBL" id="CAI0463977.1"/>
    </source>
</evidence>
<evidence type="ECO:0000259" key="7">
    <source>
        <dbReference type="Pfam" id="PF23380"/>
    </source>
</evidence>
<comment type="subcellular location">
    <subcellularLocation>
        <location evidence="1">Nucleus</location>
    </subcellularLocation>
</comment>
<sequence length="487" mass="54332">MIRSVRVIGRLFISAGSVIDPEQCSQLSFEEKRDLACKIAQWPNNAWETLSSFTRRELLQIICAEMGKERKYSGYTKSQLIKQLLKVVSQNCKGNDDDADKVKASCASVGAQNGVKRKRLNEFKVQSSTEENPPDSLVRKKEQVEVQVCQNAACRASLSSNDAFCRRCSCCICHYYDENKDPSLWLTCGSDSCTENSCGFTCHLVCALKDKRSGIVNNTGSGKKLDGSFYCVSCGKVNGLMRIWRKQLLIAKEARRVDVLCLRVLLAHKLLSGTEQYNEIHKMMETALQLLKNELGPLDLVCTKMARGIVNRLSCGSEVQKLCASAIESFDLKSSGDCPGYEQKKEAPPSRGTRLEECSPRPAIEAVALTNHGSFSPSTPCKSSETQDVSGFGCKRRAEESEYEYSVRAVKWLEQEGQIEEGFRVKFLTWFSLKATAQERRVVNAFVDALVDHPPSLAEQLKHAFMDEICCDQKPVAECGSCARLRR</sequence>
<keyword evidence="3" id="KW-0863">Zinc-finger</keyword>
<dbReference type="InterPro" id="IPR056990">
    <property type="entry name" value="VIN3-like_C"/>
</dbReference>
<dbReference type="GO" id="GO:0008270">
    <property type="term" value="F:zinc ion binding"/>
    <property type="evidence" value="ECO:0007669"/>
    <property type="project" value="UniProtKB-KW"/>
</dbReference>
<gene>
    <name evidence="8" type="ORF">LITE_LOCUS35983</name>
</gene>
<accession>A0AAV0P083</accession>
<dbReference type="InterPro" id="IPR032881">
    <property type="entry name" value="Oberon-like_PHD"/>
</dbReference>
<dbReference type="Proteomes" id="UP001154282">
    <property type="component" value="Unassembled WGS sequence"/>
</dbReference>
<protein>
    <recommendedName>
        <fullName evidence="10">Oberon PHD finger domain-containing protein</fullName>
    </recommendedName>
</protein>
<dbReference type="PANTHER" id="PTHR46286:SF6">
    <property type="entry name" value="OS08G0220600 PROTEIN"/>
    <property type="match status" value="1"/>
</dbReference>
<evidence type="ECO:0000256" key="3">
    <source>
        <dbReference type="ARBA" id="ARBA00022771"/>
    </source>
</evidence>
<keyword evidence="5" id="KW-0539">Nucleus</keyword>
<reference evidence="8" key="1">
    <citation type="submission" date="2022-08" db="EMBL/GenBank/DDBJ databases">
        <authorList>
            <person name="Gutierrez-Valencia J."/>
        </authorList>
    </citation>
    <scope>NUCLEOTIDE SEQUENCE</scope>
</reference>
<dbReference type="GO" id="GO:0005634">
    <property type="term" value="C:nucleus"/>
    <property type="evidence" value="ECO:0007669"/>
    <property type="project" value="UniProtKB-SubCell"/>
</dbReference>
<organism evidence="8 9">
    <name type="scientific">Linum tenue</name>
    <dbReference type="NCBI Taxonomy" id="586396"/>
    <lineage>
        <taxon>Eukaryota</taxon>
        <taxon>Viridiplantae</taxon>
        <taxon>Streptophyta</taxon>
        <taxon>Embryophyta</taxon>
        <taxon>Tracheophyta</taxon>
        <taxon>Spermatophyta</taxon>
        <taxon>Magnoliopsida</taxon>
        <taxon>eudicotyledons</taxon>
        <taxon>Gunneridae</taxon>
        <taxon>Pentapetalae</taxon>
        <taxon>rosids</taxon>
        <taxon>fabids</taxon>
        <taxon>Malpighiales</taxon>
        <taxon>Linaceae</taxon>
        <taxon>Linum</taxon>
    </lineage>
</organism>
<feature type="domain" description="Oberon-like PHD finger" evidence="6">
    <location>
        <begin position="149"/>
        <end position="268"/>
    </location>
</feature>
<name>A0AAV0P083_9ROSI</name>
<evidence type="ECO:0008006" key="10">
    <source>
        <dbReference type="Google" id="ProtNLM"/>
    </source>
</evidence>